<dbReference type="PANTHER" id="PTHR45947">
    <property type="entry name" value="SULFOQUINOVOSYL TRANSFERASE SQD2"/>
    <property type="match status" value="1"/>
</dbReference>
<dbReference type="InterPro" id="IPR050194">
    <property type="entry name" value="Glycosyltransferase_grp1"/>
</dbReference>
<dbReference type="GO" id="GO:0016757">
    <property type="term" value="F:glycosyltransferase activity"/>
    <property type="evidence" value="ECO:0007669"/>
    <property type="project" value="InterPro"/>
</dbReference>
<dbReference type="CDD" id="cd03801">
    <property type="entry name" value="GT4_PimA-like"/>
    <property type="match status" value="1"/>
</dbReference>
<name>A0A512JBP0_9HYPH</name>
<keyword evidence="5" id="KW-1185">Reference proteome</keyword>
<proteinExistence type="predicted"/>
<gene>
    <name evidence="3" type="ORF">GCM10007888_28690</name>
    <name evidence="2" type="ORF">MOX02_54160</name>
</gene>
<dbReference type="Proteomes" id="UP000321960">
    <property type="component" value="Unassembled WGS sequence"/>
</dbReference>
<accession>A0A512JBP0</accession>
<dbReference type="EMBL" id="BSPK01000039">
    <property type="protein sequence ID" value="GLS64488.1"/>
    <property type="molecule type" value="Genomic_DNA"/>
</dbReference>
<dbReference type="SUPFAM" id="SSF53756">
    <property type="entry name" value="UDP-Glycosyltransferase/glycogen phosphorylase"/>
    <property type="match status" value="1"/>
</dbReference>
<reference evidence="5" key="2">
    <citation type="journal article" date="2019" name="Int. J. Syst. Evol. Microbiol.">
        <title>The Global Catalogue of Microorganisms (GCM) 10K type strain sequencing project: providing services to taxonomists for standard genome sequencing and annotation.</title>
        <authorList>
            <consortium name="The Broad Institute Genomics Platform"/>
            <consortium name="The Broad Institute Genome Sequencing Center for Infectious Disease"/>
            <person name="Wu L."/>
            <person name="Ma J."/>
        </authorList>
    </citation>
    <scope>NUCLEOTIDE SEQUENCE [LARGE SCALE GENOMIC DNA]</scope>
    <source>
        <strain evidence="5">NBRC 107715</strain>
    </source>
</reference>
<evidence type="ECO:0000313" key="3">
    <source>
        <dbReference type="EMBL" id="GLS64488.1"/>
    </source>
</evidence>
<dbReference type="Proteomes" id="UP001156856">
    <property type="component" value="Unassembled WGS sequence"/>
</dbReference>
<dbReference type="Gene3D" id="3.40.50.2000">
    <property type="entry name" value="Glycogen Phosphorylase B"/>
    <property type="match status" value="1"/>
</dbReference>
<evidence type="ECO:0000313" key="4">
    <source>
        <dbReference type="Proteomes" id="UP000321960"/>
    </source>
</evidence>
<dbReference type="InterPro" id="IPR001296">
    <property type="entry name" value="Glyco_trans_1"/>
</dbReference>
<sequence>MIKHLTIYENCSLGGIISVIRERMRVLQPRGLEEYFYFMRDRGGVASLQAEGARHTFLGHLGIDNNIYNLVKSEEIPCVTLFSHFHLARNLKREGLKVYLELHDCPPATVAPVGALKGFFDKVVVPSAWSRDWVNAEAGIPPQDIEIVPNFINTDIFYSEQRTPLSTSHPRPMLWVGRLDERKNWRDAVYIASLLKKRGLRVRPVFVLSLRYEDEYVHDFMDQIALLGIDEDVRVYYNLSQADLAGMMRDFAHQGGCFLSTARLESFGLGIVEALACGLPVVASAVGAVPEHVVHGDSGYLFAFGERVAAADLVEECLFVRKSRERVLAGMKHLALDAKRSEAVEQLVRMFSAGSGGLSDAPLDLPGATIAQVG</sequence>
<evidence type="ECO:0000313" key="2">
    <source>
        <dbReference type="EMBL" id="GEP07378.1"/>
    </source>
</evidence>
<protein>
    <recommendedName>
        <fullName evidence="1">Glycosyl transferase family 1 domain-containing protein</fullName>
    </recommendedName>
</protein>
<reference evidence="3" key="1">
    <citation type="journal article" date="2014" name="Int. J. Syst. Evol. Microbiol.">
        <title>Complete genome of a new Firmicutes species belonging to the dominant human colonic microbiota ('Ruminococcus bicirculans') reveals two chromosomes and a selective capacity to utilize plant glucans.</title>
        <authorList>
            <consortium name="NISC Comparative Sequencing Program"/>
            <person name="Wegmann U."/>
            <person name="Louis P."/>
            <person name="Goesmann A."/>
            <person name="Henrissat B."/>
            <person name="Duncan S.H."/>
            <person name="Flint H.J."/>
        </authorList>
    </citation>
    <scope>NUCLEOTIDE SEQUENCE</scope>
    <source>
        <strain evidence="3">NBRC 107715</strain>
    </source>
</reference>
<feature type="domain" description="Glycosyl transferase family 1" evidence="1">
    <location>
        <begin position="172"/>
        <end position="326"/>
    </location>
</feature>
<dbReference type="EMBL" id="BJZU01000150">
    <property type="protein sequence ID" value="GEP07378.1"/>
    <property type="molecule type" value="Genomic_DNA"/>
</dbReference>
<reference evidence="2 4" key="3">
    <citation type="submission" date="2019-07" db="EMBL/GenBank/DDBJ databases">
        <title>Whole genome shotgun sequence of Methylobacterium oxalidis NBRC 107715.</title>
        <authorList>
            <person name="Hosoyama A."/>
            <person name="Uohara A."/>
            <person name="Ohji S."/>
            <person name="Ichikawa N."/>
        </authorList>
    </citation>
    <scope>NUCLEOTIDE SEQUENCE [LARGE SCALE GENOMIC DNA]</scope>
    <source>
        <strain evidence="2 4">NBRC 107715</strain>
    </source>
</reference>
<evidence type="ECO:0000259" key="1">
    <source>
        <dbReference type="Pfam" id="PF00534"/>
    </source>
</evidence>
<dbReference type="Pfam" id="PF00534">
    <property type="entry name" value="Glycos_transf_1"/>
    <property type="match status" value="1"/>
</dbReference>
<comment type="caution">
    <text evidence="2">The sequence shown here is derived from an EMBL/GenBank/DDBJ whole genome shotgun (WGS) entry which is preliminary data.</text>
</comment>
<dbReference type="OrthoDB" id="9801573at2"/>
<reference evidence="3" key="4">
    <citation type="submission" date="2023-01" db="EMBL/GenBank/DDBJ databases">
        <title>Draft genome sequence of Methylobacterium oxalidis strain NBRC 107715.</title>
        <authorList>
            <person name="Sun Q."/>
            <person name="Mori K."/>
        </authorList>
    </citation>
    <scope>NUCLEOTIDE SEQUENCE</scope>
    <source>
        <strain evidence="3">NBRC 107715</strain>
    </source>
</reference>
<dbReference type="RefSeq" id="WP_147028837.1">
    <property type="nucleotide sequence ID" value="NZ_BJZU01000150.1"/>
</dbReference>
<evidence type="ECO:0000313" key="5">
    <source>
        <dbReference type="Proteomes" id="UP001156856"/>
    </source>
</evidence>
<dbReference type="AlphaFoldDB" id="A0A512JBP0"/>
<organism evidence="2 4">
    <name type="scientific">Methylobacterium oxalidis</name>
    <dbReference type="NCBI Taxonomy" id="944322"/>
    <lineage>
        <taxon>Bacteria</taxon>
        <taxon>Pseudomonadati</taxon>
        <taxon>Pseudomonadota</taxon>
        <taxon>Alphaproteobacteria</taxon>
        <taxon>Hyphomicrobiales</taxon>
        <taxon>Methylobacteriaceae</taxon>
        <taxon>Methylobacterium</taxon>
    </lineage>
</organism>
<dbReference type="PANTHER" id="PTHR45947:SF3">
    <property type="entry name" value="SULFOQUINOVOSYL TRANSFERASE SQD2"/>
    <property type="match status" value="1"/>
</dbReference>